<organism evidence="7 8">
    <name type="scientific">Verruconis gallopava</name>
    <dbReference type="NCBI Taxonomy" id="253628"/>
    <lineage>
        <taxon>Eukaryota</taxon>
        <taxon>Fungi</taxon>
        <taxon>Dikarya</taxon>
        <taxon>Ascomycota</taxon>
        <taxon>Pezizomycotina</taxon>
        <taxon>Dothideomycetes</taxon>
        <taxon>Pleosporomycetidae</taxon>
        <taxon>Venturiales</taxon>
        <taxon>Sympoventuriaceae</taxon>
        <taxon>Verruconis</taxon>
    </lineage>
</organism>
<evidence type="ECO:0000313" key="7">
    <source>
        <dbReference type="EMBL" id="KIV99871.1"/>
    </source>
</evidence>
<evidence type="ECO:0000256" key="2">
    <source>
        <dbReference type="ARBA" id="ARBA00022840"/>
    </source>
</evidence>
<dbReference type="SUPFAM" id="SSF56112">
    <property type="entry name" value="Protein kinase-like (PK-like)"/>
    <property type="match status" value="1"/>
</dbReference>
<evidence type="ECO:0000259" key="6">
    <source>
        <dbReference type="PROSITE" id="PS50011"/>
    </source>
</evidence>
<dbReference type="InParanoid" id="A0A0D1YGE8"/>
<keyword evidence="4" id="KW-0723">Serine/threonine-protein kinase</keyword>
<dbReference type="Proteomes" id="UP000053259">
    <property type="component" value="Unassembled WGS sequence"/>
</dbReference>
<dbReference type="InterPro" id="IPR017441">
    <property type="entry name" value="Protein_kinase_ATP_BS"/>
</dbReference>
<dbReference type="SMART" id="SM00220">
    <property type="entry name" value="S_TKc"/>
    <property type="match status" value="1"/>
</dbReference>
<dbReference type="InterPro" id="IPR008271">
    <property type="entry name" value="Ser/Thr_kinase_AS"/>
</dbReference>
<dbReference type="AlphaFoldDB" id="A0A0D1YGE8"/>
<feature type="binding site" evidence="3">
    <location>
        <position position="47"/>
    </location>
    <ligand>
        <name>ATP</name>
        <dbReference type="ChEBI" id="CHEBI:30616"/>
    </ligand>
</feature>
<dbReference type="GeneID" id="27316512"/>
<gene>
    <name evidence="7" type="ORF">PV09_08539</name>
</gene>
<keyword evidence="1 3" id="KW-0547">Nucleotide-binding</keyword>
<dbReference type="GO" id="GO:0004674">
    <property type="term" value="F:protein serine/threonine kinase activity"/>
    <property type="evidence" value="ECO:0007669"/>
    <property type="project" value="UniProtKB-KW"/>
</dbReference>
<dbReference type="VEuPathDB" id="FungiDB:PV09_08539"/>
<evidence type="ECO:0000256" key="4">
    <source>
        <dbReference type="RuleBase" id="RU000304"/>
    </source>
</evidence>
<dbReference type="GO" id="GO:0005524">
    <property type="term" value="F:ATP binding"/>
    <property type="evidence" value="ECO:0007669"/>
    <property type="project" value="UniProtKB-UniRule"/>
</dbReference>
<evidence type="ECO:0000256" key="1">
    <source>
        <dbReference type="ARBA" id="ARBA00022741"/>
    </source>
</evidence>
<feature type="compositionally biased region" description="Low complexity" evidence="5">
    <location>
        <begin position="378"/>
        <end position="387"/>
    </location>
</feature>
<dbReference type="PROSITE" id="PS00107">
    <property type="entry name" value="PROTEIN_KINASE_ATP"/>
    <property type="match status" value="1"/>
</dbReference>
<evidence type="ECO:0000313" key="8">
    <source>
        <dbReference type="Proteomes" id="UP000053259"/>
    </source>
</evidence>
<sequence length="426" mass="47484">MAAPNARPGAPQIQPCRYKTGKTLGAGSYSVVKECVHIDTGRYYAAKVINKRLMAGREHMVRNEIAVLKRVSMGHQNILTLVDYFETMNNLYLVTDLALGGELFDRICRKGSYYESDAADLIRATLSAVAYLHDHGIVHRDLKPENLLFRTPEDNADLLIADFGLSRIMDEEQFHVLTTTCGTPSYMAPEIFNKSGHGKPVDIWAIGVITYFLLCGYTPFDRDSNLEEMQAIMIADYSFTPVEYWRDVSETARDFIRRCLTIDPHARMTAHEALNHPWIREEDVAAPKAKSAESKDGKVDLLPTVRKNFNARLKLHAAIDTIRAINQLRAGQAAATMMNGAKSAEPERGQPGPPLPAQPKEEMEGLEATGELGSTDVSQAAEAAAKSAQDRMDIDPRGHGRGQTEEQIKEQERRIQETTASLWGRR</sequence>
<dbReference type="InterPro" id="IPR000719">
    <property type="entry name" value="Prot_kinase_dom"/>
</dbReference>
<dbReference type="FunFam" id="3.30.200.20:FF:000153">
    <property type="entry name" value="Calcium/calmodulin-dependent protein kinase type I"/>
    <property type="match status" value="1"/>
</dbReference>
<dbReference type="FunFam" id="1.10.510.10:FF:000257">
    <property type="entry name" value="Calcium/calmodulin-dependent protein kinase type I"/>
    <property type="match status" value="1"/>
</dbReference>
<dbReference type="Gene3D" id="1.10.510.10">
    <property type="entry name" value="Transferase(Phosphotransferase) domain 1"/>
    <property type="match status" value="1"/>
</dbReference>
<feature type="domain" description="Protein kinase" evidence="6">
    <location>
        <begin position="18"/>
        <end position="279"/>
    </location>
</feature>
<dbReference type="PROSITE" id="PS50011">
    <property type="entry name" value="PROTEIN_KINASE_DOM"/>
    <property type="match status" value="1"/>
</dbReference>
<evidence type="ECO:0000256" key="3">
    <source>
        <dbReference type="PROSITE-ProRule" id="PRU10141"/>
    </source>
</evidence>
<feature type="compositionally biased region" description="Basic and acidic residues" evidence="5">
    <location>
        <begin position="388"/>
        <end position="416"/>
    </location>
</feature>
<keyword evidence="4" id="KW-0418">Kinase</keyword>
<protein>
    <recommendedName>
        <fullName evidence="6">Protein kinase domain-containing protein</fullName>
    </recommendedName>
</protein>
<dbReference type="OrthoDB" id="40902at2759"/>
<evidence type="ECO:0000256" key="5">
    <source>
        <dbReference type="SAM" id="MobiDB-lite"/>
    </source>
</evidence>
<accession>A0A0D1YGE8</accession>
<keyword evidence="2 3" id="KW-0067">ATP-binding</keyword>
<name>A0A0D1YGE8_9PEZI</name>
<dbReference type="CDD" id="cd05117">
    <property type="entry name" value="STKc_CAMK"/>
    <property type="match status" value="1"/>
</dbReference>
<dbReference type="RefSeq" id="XP_016209741.1">
    <property type="nucleotide sequence ID" value="XM_016362456.1"/>
</dbReference>
<dbReference type="PROSITE" id="PS00108">
    <property type="entry name" value="PROTEIN_KINASE_ST"/>
    <property type="match status" value="1"/>
</dbReference>
<dbReference type="Pfam" id="PF00069">
    <property type="entry name" value="Pkinase"/>
    <property type="match status" value="1"/>
</dbReference>
<keyword evidence="4" id="KW-0808">Transferase</keyword>
<dbReference type="PANTHER" id="PTHR24347">
    <property type="entry name" value="SERINE/THREONINE-PROTEIN KINASE"/>
    <property type="match status" value="1"/>
</dbReference>
<comment type="similarity">
    <text evidence="4">Belongs to the protein kinase superfamily.</text>
</comment>
<dbReference type="Gene3D" id="3.30.200.20">
    <property type="entry name" value="Phosphorylase Kinase, domain 1"/>
    <property type="match status" value="1"/>
</dbReference>
<proteinExistence type="inferred from homology"/>
<feature type="region of interest" description="Disordered" evidence="5">
    <location>
        <begin position="336"/>
        <end position="426"/>
    </location>
</feature>
<keyword evidence="8" id="KW-1185">Reference proteome</keyword>
<reference evidence="7 8" key="1">
    <citation type="submission" date="2015-01" db="EMBL/GenBank/DDBJ databases">
        <title>The Genome Sequence of Ochroconis gallopava CBS43764.</title>
        <authorList>
            <consortium name="The Broad Institute Genomics Platform"/>
            <person name="Cuomo C."/>
            <person name="de Hoog S."/>
            <person name="Gorbushina A."/>
            <person name="Stielow B."/>
            <person name="Teixiera M."/>
            <person name="Abouelleil A."/>
            <person name="Chapman S.B."/>
            <person name="Priest M."/>
            <person name="Young S.K."/>
            <person name="Wortman J."/>
            <person name="Nusbaum C."/>
            <person name="Birren B."/>
        </authorList>
    </citation>
    <scope>NUCLEOTIDE SEQUENCE [LARGE SCALE GENOMIC DNA]</scope>
    <source>
        <strain evidence="7 8">CBS 43764</strain>
    </source>
</reference>
<dbReference type="EMBL" id="KN847570">
    <property type="protein sequence ID" value="KIV99871.1"/>
    <property type="molecule type" value="Genomic_DNA"/>
</dbReference>
<dbReference type="STRING" id="253628.A0A0D1YGE8"/>
<dbReference type="InterPro" id="IPR011009">
    <property type="entry name" value="Kinase-like_dom_sf"/>
</dbReference>